<feature type="transmembrane region" description="Helical" evidence="2">
    <location>
        <begin position="407"/>
        <end position="430"/>
    </location>
</feature>
<feature type="transmembrane region" description="Helical" evidence="2">
    <location>
        <begin position="308"/>
        <end position="326"/>
    </location>
</feature>
<evidence type="ECO:0000313" key="4">
    <source>
        <dbReference type="Proteomes" id="UP000613840"/>
    </source>
</evidence>
<dbReference type="AlphaFoldDB" id="A0A917W815"/>
<dbReference type="RefSeq" id="WP_188896835.1">
    <property type="nucleotide sequence ID" value="NZ_BMMZ01000010.1"/>
</dbReference>
<comment type="caution">
    <text evidence="3">The sequence shown here is derived from an EMBL/GenBank/DDBJ whole genome shotgun (WGS) entry which is preliminary data.</text>
</comment>
<feature type="transmembrane region" description="Helical" evidence="2">
    <location>
        <begin position="365"/>
        <end position="383"/>
    </location>
</feature>
<proteinExistence type="predicted"/>
<evidence type="ECO:0008006" key="5">
    <source>
        <dbReference type="Google" id="ProtNLM"/>
    </source>
</evidence>
<feature type="transmembrane region" description="Helical" evidence="2">
    <location>
        <begin position="450"/>
        <end position="468"/>
    </location>
</feature>
<evidence type="ECO:0000256" key="1">
    <source>
        <dbReference type="SAM" id="MobiDB-lite"/>
    </source>
</evidence>
<keyword evidence="4" id="KW-1185">Reference proteome</keyword>
<dbReference type="EMBL" id="BMMZ01000010">
    <property type="protein sequence ID" value="GGL75242.1"/>
    <property type="molecule type" value="Genomic_DNA"/>
</dbReference>
<name>A0A917W815_9ACTN</name>
<dbReference type="Proteomes" id="UP000613840">
    <property type="component" value="Unassembled WGS sequence"/>
</dbReference>
<protein>
    <recommendedName>
        <fullName evidence="5">Alpha-1,6-mannosyltransferase</fullName>
    </recommendedName>
</protein>
<feature type="transmembrane region" description="Helical" evidence="2">
    <location>
        <begin position="338"/>
        <end position="358"/>
    </location>
</feature>
<feature type="transmembrane region" description="Helical" evidence="2">
    <location>
        <begin position="480"/>
        <end position="500"/>
    </location>
</feature>
<feature type="transmembrane region" description="Helical" evidence="2">
    <location>
        <begin position="106"/>
        <end position="126"/>
    </location>
</feature>
<accession>A0A917W815</accession>
<feature type="region of interest" description="Disordered" evidence="1">
    <location>
        <begin position="519"/>
        <end position="547"/>
    </location>
</feature>
<keyword evidence="2" id="KW-1133">Transmembrane helix</keyword>
<evidence type="ECO:0000313" key="3">
    <source>
        <dbReference type="EMBL" id="GGL75242.1"/>
    </source>
</evidence>
<feature type="transmembrane region" description="Helical" evidence="2">
    <location>
        <begin position="25"/>
        <end position="54"/>
    </location>
</feature>
<dbReference type="Pfam" id="PF26314">
    <property type="entry name" value="MptA_B_family"/>
    <property type="match status" value="1"/>
</dbReference>
<organism evidence="3 4">
    <name type="scientific">Microlunatus endophyticus</name>
    <dbReference type="NCBI Taxonomy" id="1716077"/>
    <lineage>
        <taxon>Bacteria</taxon>
        <taxon>Bacillati</taxon>
        <taxon>Actinomycetota</taxon>
        <taxon>Actinomycetes</taxon>
        <taxon>Propionibacteriales</taxon>
        <taxon>Propionibacteriaceae</taxon>
        <taxon>Microlunatus</taxon>
    </lineage>
</organism>
<feature type="transmembrane region" description="Helical" evidence="2">
    <location>
        <begin position="275"/>
        <end position="301"/>
    </location>
</feature>
<feature type="transmembrane region" description="Helical" evidence="2">
    <location>
        <begin position="243"/>
        <end position="269"/>
    </location>
</feature>
<feature type="transmembrane region" description="Helical" evidence="2">
    <location>
        <begin position="74"/>
        <end position="94"/>
    </location>
</feature>
<reference evidence="3" key="2">
    <citation type="submission" date="2020-09" db="EMBL/GenBank/DDBJ databases">
        <authorList>
            <person name="Sun Q."/>
            <person name="Zhou Y."/>
        </authorList>
    </citation>
    <scope>NUCLEOTIDE SEQUENCE</scope>
    <source>
        <strain evidence="3">CGMCC 4.7306</strain>
    </source>
</reference>
<feature type="compositionally biased region" description="Low complexity" evidence="1">
    <location>
        <begin position="528"/>
        <end position="547"/>
    </location>
</feature>
<gene>
    <name evidence="3" type="ORF">GCM10011575_36760</name>
</gene>
<feature type="transmembrane region" description="Helical" evidence="2">
    <location>
        <begin position="200"/>
        <end position="223"/>
    </location>
</feature>
<reference evidence="3" key="1">
    <citation type="journal article" date="2014" name="Int. J. Syst. Evol. Microbiol.">
        <title>Complete genome sequence of Corynebacterium casei LMG S-19264T (=DSM 44701T), isolated from a smear-ripened cheese.</title>
        <authorList>
            <consortium name="US DOE Joint Genome Institute (JGI-PGF)"/>
            <person name="Walter F."/>
            <person name="Albersmeier A."/>
            <person name="Kalinowski J."/>
            <person name="Ruckert C."/>
        </authorList>
    </citation>
    <scope>NUCLEOTIDE SEQUENCE</scope>
    <source>
        <strain evidence="3">CGMCC 4.7306</strain>
    </source>
</reference>
<evidence type="ECO:0000256" key="2">
    <source>
        <dbReference type="SAM" id="Phobius"/>
    </source>
</evidence>
<keyword evidence="2" id="KW-0472">Membrane</keyword>
<keyword evidence="2" id="KW-0812">Transmembrane</keyword>
<sequence>MNAVRTAVAPATGYRPLRWHRDHRVGLAGIVGAVGLCVIVGGLGPSVITITVGPRRDLLPPWYLPKGILDPNEWLVSLMIWAAIAVGAVGLRIAMRALDDGWRPRVRRLIWLGVGLITATILVPPLTSADVLMYAAYGRLQVIGRNPYEVTPADIFRGQYDPVMHWTERPWTDTPSVYGPITSWTQVAANKLGGTNMHDIVFWLQLFSAVPFVLACLGVLFIARSAEPERQARAALMTIANPVLIWAVVAGAHNEALSVVFAVAGMIVIRKSPFLAGLAVGVGGCAKISIGIWGIAMLWAYRHEPKQLLKICLGAAIPMVAAYGLWQPAALHQAIRNGGIISTGGWVNLLFSLLVSIFGHSPAKIVVGVLSYVLLPMIVYMLSKVLPWDPAPGIAPGVDSRKDPMTIALRTAMIIGFAWVTTSIYTLSWYDLQVWMPVALLTAGKLDRLLVIRGAVLSASFVPGRAIPFGPALTWAAARVRAPISPIVQMLILAAVFLWWKWPQRPQLWMVWRSPSGVDGDDQGPGVGDPQITPAADADPASKVAAS</sequence>